<evidence type="ECO:0000313" key="3">
    <source>
        <dbReference type="Proteomes" id="UP000717534"/>
    </source>
</evidence>
<proteinExistence type="predicted"/>
<feature type="signal peptide" evidence="1">
    <location>
        <begin position="1"/>
        <end position="29"/>
    </location>
</feature>
<comment type="caution">
    <text evidence="2">The sequence shown here is derived from an EMBL/GenBank/DDBJ whole genome shotgun (WGS) entry which is preliminary data.</text>
</comment>
<feature type="chain" id="PRO_5047093520" evidence="1">
    <location>
        <begin position="30"/>
        <end position="183"/>
    </location>
</feature>
<dbReference type="Pfam" id="PF14352">
    <property type="entry name" value="DUF4402"/>
    <property type="match status" value="1"/>
</dbReference>
<keyword evidence="3" id="KW-1185">Reference proteome</keyword>
<dbReference type="Proteomes" id="UP000717534">
    <property type="component" value="Unassembled WGS sequence"/>
</dbReference>
<evidence type="ECO:0000256" key="1">
    <source>
        <dbReference type="SAM" id="SignalP"/>
    </source>
</evidence>
<dbReference type="InterPro" id="IPR025514">
    <property type="entry name" value="DUF4402"/>
</dbReference>
<evidence type="ECO:0000313" key="2">
    <source>
        <dbReference type="EMBL" id="MBN4068578.1"/>
    </source>
</evidence>
<reference evidence="2 3" key="1">
    <citation type="submission" date="2021-02" db="EMBL/GenBank/DDBJ databases">
        <title>Activity-based single-cell genomes from oceanic crustal fluid captures similar information to metagenomic and metatranscriptomic surveys with orders of magnitude less sampling.</title>
        <authorList>
            <person name="D'Angelo T.S."/>
            <person name="Orcutt B.N."/>
        </authorList>
    </citation>
    <scope>NUCLEOTIDE SEQUENCE [LARGE SCALE GENOMIC DNA]</scope>
    <source>
        <strain evidence="2">AH-315-G02</strain>
    </source>
</reference>
<name>A0ABS3AU06_9BACT</name>
<gene>
    <name evidence="2" type="ORF">JYU06_03535</name>
</gene>
<keyword evidence="1" id="KW-0732">Signal</keyword>
<protein>
    <submittedName>
        <fullName evidence="2">DUF4402 domain-containing protein</fullName>
    </submittedName>
</protein>
<accession>A0ABS3AU06</accession>
<sequence length="183" mass="17668">MWKTRKKSTFLASAALLGIVALSGTTVTAGTVDVPITATVTSSLVEDMTTAMNFGSIELIPAGDTIVINASGAGSGAGGAAAVPASSGASVVTGGTSALITISSPIGFDVDVSYEVSVVLTDGTTSATMSLIDANSGGGTTDGTVTHAAGVDTLIHVGGSLVLPSGATTGTYTGSTAVTMNYT</sequence>
<organism evidence="2 3">
    <name type="scientific">Desulfotalea psychrophila</name>
    <dbReference type="NCBI Taxonomy" id="84980"/>
    <lineage>
        <taxon>Bacteria</taxon>
        <taxon>Pseudomonadati</taxon>
        <taxon>Thermodesulfobacteriota</taxon>
        <taxon>Desulfobulbia</taxon>
        <taxon>Desulfobulbales</taxon>
        <taxon>Desulfocapsaceae</taxon>
        <taxon>Desulfotalea</taxon>
    </lineage>
</organism>
<dbReference type="EMBL" id="JAFITO010000026">
    <property type="protein sequence ID" value="MBN4068578.1"/>
    <property type="molecule type" value="Genomic_DNA"/>
</dbReference>